<evidence type="ECO:0000313" key="1">
    <source>
        <dbReference type="EMBL" id="RAI36830.1"/>
    </source>
</evidence>
<keyword evidence="2" id="KW-1185">Reference proteome</keyword>
<organism evidence="1 2">
    <name type="scientific">Rhodoplanes elegans</name>
    <dbReference type="NCBI Taxonomy" id="29408"/>
    <lineage>
        <taxon>Bacteria</taxon>
        <taxon>Pseudomonadati</taxon>
        <taxon>Pseudomonadota</taxon>
        <taxon>Alphaproteobacteria</taxon>
        <taxon>Hyphomicrobiales</taxon>
        <taxon>Nitrobacteraceae</taxon>
        <taxon>Rhodoplanes</taxon>
    </lineage>
</organism>
<comment type="caution">
    <text evidence="1">The sequence shown here is derived from an EMBL/GenBank/DDBJ whole genome shotgun (WGS) entry which is preliminary data.</text>
</comment>
<dbReference type="RefSeq" id="WP_111358333.1">
    <property type="nucleotide sequence ID" value="NZ_NPEU01000204.1"/>
</dbReference>
<evidence type="ECO:0000313" key="2">
    <source>
        <dbReference type="Proteomes" id="UP000248863"/>
    </source>
</evidence>
<reference evidence="1 2" key="1">
    <citation type="submission" date="2017-07" db="EMBL/GenBank/DDBJ databases">
        <title>Draft Genome Sequences of Select Purple Nonsulfur Bacteria.</title>
        <authorList>
            <person name="Lasarre B."/>
            <person name="Mckinlay J.B."/>
        </authorList>
    </citation>
    <scope>NUCLEOTIDE SEQUENCE [LARGE SCALE GENOMIC DNA]</scope>
    <source>
        <strain evidence="1 2">DSM 11907</strain>
    </source>
</reference>
<dbReference type="Proteomes" id="UP000248863">
    <property type="component" value="Unassembled WGS sequence"/>
</dbReference>
<protein>
    <submittedName>
        <fullName evidence="1">Phage tail protein</fullName>
    </submittedName>
</protein>
<gene>
    <name evidence="1" type="ORF">CH338_17025</name>
</gene>
<dbReference type="EMBL" id="NPEU01000204">
    <property type="protein sequence ID" value="RAI36830.1"/>
    <property type="molecule type" value="Genomic_DNA"/>
</dbReference>
<dbReference type="OrthoDB" id="8448547at2"/>
<name>A0A327KDJ2_9BRAD</name>
<dbReference type="AlphaFoldDB" id="A0A327KDJ2"/>
<proteinExistence type="predicted"/>
<accession>A0A327KDJ2</accession>
<sequence length="206" mass="20408">MADDLDPSGLSRSLAGDFDETERRADALSRRLVDLQINAKAFSSAMSGALVSAVSGSKQLDDVFKSLVLRLSDLTLKSALAPLTGGIASGLQSLLSSFSGGGGAGRLGVVAAHGAIKPFAAGGVIGTPTYFPLAAGGLGLAGEAGPEAIVPLARAADGRLGIAGGGGGATQVTVNIAARDAASFRGSEVYLTGQIARAVARGRRGM</sequence>